<dbReference type="SUPFAM" id="SSF75704">
    <property type="entry name" value="Mitotic arrest deficient-like 1, Mad1"/>
    <property type="match status" value="1"/>
</dbReference>
<dbReference type="PATRIC" id="fig|317.175.peg.5408"/>
<name>A0A085V3W2_PSESX</name>
<evidence type="ECO:0000256" key="1">
    <source>
        <dbReference type="SAM" id="Coils"/>
    </source>
</evidence>
<feature type="coiled-coil region" evidence="1">
    <location>
        <begin position="70"/>
        <end position="160"/>
    </location>
</feature>
<dbReference type="EMBL" id="JPQU01000109">
    <property type="protein sequence ID" value="KFE50125.1"/>
    <property type="molecule type" value="Genomic_DNA"/>
</dbReference>
<sequence length="270" mass="30246">MSDYSKLKELAEAAGGVHWEWWTSNSTLRLTSEKEGRHGSDGDAISAYQGNVECPEKYRAFIEVASPAAVMQLTSELSRATADKDRAEEECGWHLERVCQLDADIDLLKAENERLREAHEQVCTNYNRASYASEERGKQIDQLKAKCEGLREKVACVDDLSALVRQLVHRLRKAAPDNDLPGKAMDYLKRKGLQGSPLRSGSAGVDPVIDTPNNAIKWTAEDEAGSKVVYEQWANLYEYVPWVEGGNSLKQDEARRLYAAIEGKVYCYGR</sequence>
<keyword evidence="3" id="KW-1185">Reference proteome</keyword>
<dbReference type="AlphaFoldDB" id="A0A085V3W2"/>
<dbReference type="Proteomes" id="UP000028631">
    <property type="component" value="Unassembled WGS sequence"/>
</dbReference>
<reference evidence="2 3" key="1">
    <citation type="submission" date="2014-07" db="EMBL/GenBank/DDBJ databases">
        <title>Draft Genome Sequences of Environmental Pseudomonas syringae strains.</title>
        <authorList>
            <person name="Baltrus D.A."/>
            <person name="Berge O."/>
            <person name="Morris C."/>
        </authorList>
    </citation>
    <scope>NUCLEOTIDE SEQUENCE [LARGE SCALE GENOMIC DNA]</scope>
    <source>
        <strain evidence="2 3">GAW0119</strain>
    </source>
</reference>
<evidence type="ECO:0000313" key="3">
    <source>
        <dbReference type="Proteomes" id="UP000028631"/>
    </source>
</evidence>
<comment type="caution">
    <text evidence="2">The sequence shown here is derived from an EMBL/GenBank/DDBJ whole genome shotgun (WGS) entry which is preliminary data.</text>
</comment>
<dbReference type="RefSeq" id="WP_032631965.1">
    <property type="nucleotide sequence ID" value="NZ_JPQU01000109.1"/>
</dbReference>
<keyword evidence="1" id="KW-0175">Coiled coil</keyword>
<accession>A0A085V3W2</accession>
<protein>
    <submittedName>
        <fullName evidence="2">Uncharacterized protein</fullName>
    </submittedName>
</protein>
<organism evidence="2 3">
    <name type="scientific">Pseudomonas syringae</name>
    <dbReference type="NCBI Taxonomy" id="317"/>
    <lineage>
        <taxon>Bacteria</taxon>
        <taxon>Pseudomonadati</taxon>
        <taxon>Pseudomonadota</taxon>
        <taxon>Gammaproteobacteria</taxon>
        <taxon>Pseudomonadales</taxon>
        <taxon>Pseudomonadaceae</taxon>
        <taxon>Pseudomonas</taxon>
    </lineage>
</organism>
<evidence type="ECO:0000313" key="2">
    <source>
        <dbReference type="EMBL" id="KFE50125.1"/>
    </source>
</evidence>
<dbReference type="OrthoDB" id="7033071at2"/>
<gene>
    <name evidence="2" type="ORF">IV01_25955</name>
</gene>
<proteinExistence type="predicted"/>